<dbReference type="InterPro" id="IPR046342">
    <property type="entry name" value="CBS_dom_sf"/>
</dbReference>
<evidence type="ECO:0000259" key="3">
    <source>
        <dbReference type="PROSITE" id="PS51371"/>
    </source>
</evidence>
<keyword evidence="5" id="KW-1185">Reference proteome</keyword>
<dbReference type="Pfam" id="PF07228">
    <property type="entry name" value="SpoIIE"/>
    <property type="match status" value="1"/>
</dbReference>
<dbReference type="RefSeq" id="WP_013757801.1">
    <property type="nucleotide sequence ID" value="NC_015500.1"/>
</dbReference>
<dbReference type="PANTHER" id="PTHR43156:SF2">
    <property type="entry name" value="STAGE II SPORULATION PROTEIN E"/>
    <property type="match status" value="1"/>
</dbReference>
<dbReference type="InterPro" id="IPR036457">
    <property type="entry name" value="PPM-type-like_dom_sf"/>
</dbReference>
<organism evidence="4 5">
    <name type="scientific">Treponema brennaborense (strain DSM 12168 / CIP 105900 / DD5/3)</name>
    <dbReference type="NCBI Taxonomy" id="906968"/>
    <lineage>
        <taxon>Bacteria</taxon>
        <taxon>Pseudomonadati</taxon>
        <taxon>Spirochaetota</taxon>
        <taxon>Spirochaetia</taxon>
        <taxon>Spirochaetales</taxon>
        <taxon>Treponemataceae</taxon>
        <taxon>Treponema</taxon>
    </lineage>
</organism>
<dbReference type="KEGG" id="tbe:Trebr_0640"/>
<dbReference type="STRING" id="906968.Trebr_0640"/>
<dbReference type="Gene3D" id="3.10.580.10">
    <property type="entry name" value="CBS-domain"/>
    <property type="match status" value="1"/>
</dbReference>
<dbReference type="PANTHER" id="PTHR43156">
    <property type="entry name" value="STAGE II SPORULATION PROTEIN E-RELATED"/>
    <property type="match status" value="1"/>
</dbReference>
<evidence type="ECO:0000256" key="1">
    <source>
        <dbReference type="ARBA" id="ARBA00022801"/>
    </source>
</evidence>
<name>F4LPZ0_TREBD</name>
<dbReference type="SMART" id="SM00331">
    <property type="entry name" value="PP2C_SIG"/>
    <property type="match status" value="1"/>
</dbReference>
<dbReference type="eggNOG" id="COG0517">
    <property type="taxonomic scope" value="Bacteria"/>
</dbReference>
<evidence type="ECO:0000256" key="2">
    <source>
        <dbReference type="PROSITE-ProRule" id="PRU00703"/>
    </source>
</evidence>
<proteinExistence type="predicted"/>
<dbReference type="SUPFAM" id="SSF81606">
    <property type="entry name" value="PP2C-like"/>
    <property type="match status" value="1"/>
</dbReference>
<keyword evidence="1" id="KW-0378">Hydrolase</keyword>
<dbReference type="InterPro" id="IPR001932">
    <property type="entry name" value="PPM-type_phosphatase-like_dom"/>
</dbReference>
<dbReference type="InterPro" id="IPR000644">
    <property type="entry name" value="CBS_dom"/>
</dbReference>
<dbReference type="EMBL" id="CP002696">
    <property type="protein sequence ID" value="AEE16082.1"/>
    <property type="molecule type" value="Genomic_DNA"/>
</dbReference>
<dbReference type="PROSITE" id="PS51371">
    <property type="entry name" value="CBS"/>
    <property type="match status" value="1"/>
</dbReference>
<dbReference type="HOGENOM" id="CLU_647110_0_0_12"/>
<evidence type="ECO:0000313" key="5">
    <source>
        <dbReference type="Proteomes" id="UP000006546"/>
    </source>
</evidence>
<dbReference type="InterPro" id="IPR052016">
    <property type="entry name" value="Bact_Sigma-Reg"/>
</dbReference>
<evidence type="ECO:0000313" key="4">
    <source>
        <dbReference type="EMBL" id="AEE16082.1"/>
    </source>
</evidence>
<dbReference type="eggNOG" id="COG2208">
    <property type="taxonomic scope" value="Bacteria"/>
</dbReference>
<accession>F4LPZ0</accession>
<dbReference type="OrthoDB" id="369918at2"/>
<dbReference type="GO" id="GO:0016791">
    <property type="term" value="F:phosphatase activity"/>
    <property type="evidence" value="ECO:0007669"/>
    <property type="project" value="TreeGrafter"/>
</dbReference>
<protein>
    <submittedName>
        <fullName evidence="4">Protein serine/threonine phosphatase</fullName>
    </submittedName>
</protein>
<gene>
    <name evidence="4" type="ordered locus">Trebr_0640</name>
</gene>
<dbReference type="Pfam" id="PF00571">
    <property type="entry name" value="CBS"/>
    <property type="match status" value="1"/>
</dbReference>
<dbReference type="AlphaFoldDB" id="F4LPZ0"/>
<dbReference type="SUPFAM" id="SSF54631">
    <property type="entry name" value="CBS-domain pair"/>
    <property type="match status" value="1"/>
</dbReference>
<sequence length="394" mass="43804">MKTVEPRLIHGERIVRIAENRAYVFADESVHDVSAQLAESGLPAAAVVDRDLKLTGIIVAKELFSILGKPFGRDLLFRKAIGSAASSAVSFLYTEQIREVEPHLVQDFAMDENRYYCLVDERGAFCGIFSVKDMLVYSAEMQKRDMNLAGSIQSRIVPQYTYRRGHSCELASTVVMAQSVGGDYYHVREYEPGKWFFCLCDISGKGIAAAIITAVLEGFLCTADYRAGLAVLVERLNALILHTFSLEKYVTGVFCLYDEPSGCLTYCDMGHGLIYRRKTADGRPVFVPAAASADNMPVGIMEDVPVEVKTMQIARGEVLVLFTDGLSEQTDQKGNAFDLCIVSDCISEAFRARRNTSEGVLRRVKIAVLEAFYQFRADAAQHDDLSLFMLHRFS</sequence>
<dbReference type="Proteomes" id="UP000006546">
    <property type="component" value="Chromosome"/>
</dbReference>
<feature type="domain" description="CBS" evidence="3">
    <location>
        <begin position="17"/>
        <end position="75"/>
    </location>
</feature>
<keyword evidence="2" id="KW-0129">CBS domain</keyword>
<dbReference type="Gene3D" id="3.60.40.10">
    <property type="entry name" value="PPM-type phosphatase domain"/>
    <property type="match status" value="1"/>
</dbReference>
<reference evidence="5" key="1">
    <citation type="submission" date="2011-04" db="EMBL/GenBank/DDBJ databases">
        <title>The complete genome of Treponema brennaborense DSM 12168.</title>
        <authorList>
            <person name="Lucas S."/>
            <person name="Han J."/>
            <person name="Lapidus A."/>
            <person name="Bruce D."/>
            <person name="Goodwin L."/>
            <person name="Pitluck S."/>
            <person name="Peters L."/>
            <person name="Kyrpides N."/>
            <person name="Mavromatis K."/>
            <person name="Ivanova N."/>
            <person name="Mikhailova N."/>
            <person name="Pagani I."/>
            <person name="Teshima H."/>
            <person name="Detter J.C."/>
            <person name="Tapia R."/>
            <person name="Han C."/>
            <person name="Land M."/>
            <person name="Hauser L."/>
            <person name="Markowitz V."/>
            <person name="Cheng J.-F."/>
            <person name="Hugenholtz P."/>
            <person name="Woyke T."/>
            <person name="Wu D."/>
            <person name="Gronow S."/>
            <person name="Wellnitz S."/>
            <person name="Brambilla E."/>
            <person name="Klenk H.-P."/>
            <person name="Eisen J.A."/>
        </authorList>
    </citation>
    <scope>NUCLEOTIDE SEQUENCE [LARGE SCALE GENOMIC DNA]</scope>
    <source>
        <strain evidence="5">DSM 12168 / CIP 105900 / DD5/3</strain>
    </source>
</reference>